<dbReference type="InterPro" id="IPR051257">
    <property type="entry name" value="Diverse_CBS-Domain"/>
</dbReference>
<dbReference type="Pfam" id="PF00571">
    <property type="entry name" value="CBS"/>
    <property type="match status" value="2"/>
</dbReference>
<dbReference type="InterPro" id="IPR046342">
    <property type="entry name" value="CBS_dom_sf"/>
</dbReference>
<accession>A1RUW9</accession>
<dbReference type="Gene3D" id="3.10.580.10">
    <property type="entry name" value="CBS-domain"/>
    <property type="match status" value="1"/>
</dbReference>
<dbReference type="RefSeq" id="WP_011763326.1">
    <property type="nucleotide sequence ID" value="NC_008701.1"/>
</dbReference>
<name>A1RUW9_PYRIL</name>
<sequence>MLGSFAKTDVIKAFPSTSIREVAKLMAQRKVGLVVLVDPSDPYRVVGVVSERDIVRAVAHEIDLDMPCETIASKNVISLEANENVAKAAEAFVKYGIRHLVVTKDGRLYGVFSIRDLIKEENALKELAEYYDWTFEPGMST</sequence>
<dbReference type="SUPFAM" id="SSF54631">
    <property type="entry name" value="CBS-domain pair"/>
    <property type="match status" value="1"/>
</dbReference>
<dbReference type="HOGENOM" id="CLU_040681_12_1_2"/>
<reference evidence="4" key="1">
    <citation type="submission" date="2006-12" db="EMBL/GenBank/DDBJ databases">
        <title>Complete sequence of Pyrobaculum islandicum DSM 4184.</title>
        <authorList>
            <person name="Copeland A."/>
            <person name="Lucas S."/>
            <person name="Lapidus A."/>
            <person name="Barry K."/>
            <person name="Detter J.C."/>
            <person name="Glavina del Rio T."/>
            <person name="Dalin E."/>
            <person name="Tice H."/>
            <person name="Pitluck S."/>
            <person name="Meincke L."/>
            <person name="Brettin T."/>
            <person name="Bruce D."/>
            <person name="Han C."/>
            <person name="Tapia R."/>
            <person name="Gilna P."/>
            <person name="Schmutz J."/>
            <person name="Larimer F."/>
            <person name="Land M."/>
            <person name="Hauser L."/>
            <person name="Kyrpides N."/>
            <person name="Mikhailova N."/>
            <person name="Cozen A.E."/>
            <person name="Fitz-Gibbon S.T."/>
            <person name="House C.H."/>
            <person name="Saltikov C."/>
            <person name="Lowe T."/>
            <person name="Richardson P."/>
        </authorList>
    </citation>
    <scope>NUCLEOTIDE SEQUENCE [LARGE SCALE GENOMIC DNA]</scope>
    <source>
        <strain evidence="4">DSM 4184</strain>
    </source>
</reference>
<dbReference type="Proteomes" id="UP000002595">
    <property type="component" value="Chromosome"/>
</dbReference>
<evidence type="ECO:0000256" key="1">
    <source>
        <dbReference type="ARBA" id="ARBA00023122"/>
    </source>
</evidence>
<feature type="domain" description="CBS" evidence="3">
    <location>
        <begin position="6"/>
        <end position="64"/>
    </location>
</feature>
<dbReference type="PANTHER" id="PTHR43080">
    <property type="entry name" value="CBS DOMAIN-CONTAINING PROTEIN CBSX3, MITOCHONDRIAL"/>
    <property type="match status" value="1"/>
</dbReference>
<dbReference type="GeneID" id="4618242"/>
<evidence type="ECO:0000313" key="5">
    <source>
        <dbReference type="Proteomes" id="UP000002595"/>
    </source>
</evidence>
<gene>
    <name evidence="4" type="ordered locus">Pisl_1597</name>
</gene>
<evidence type="ECO:0000256" key="2">
    <source>
        <dbReference type="PROSITE-ProRule" id="PRU00703"/>
    </source>
</evidence>
<dbReference type="CDD" id="cd09836">
    <property type="entry name" value="CBS_pair_arch"/>
    <property type="match status" value="1"/>
</dbReference>
<dbReference type="eggNOG" id="arCOG00631">
    <property type="taxonomic scope" value="Archaea"/>
</dbReference>
<evidence type="ECO:0000313" key="4">
    <source>
        <dbReference type="EMBL" id="ABL88751.1"/>
    </source>
</evidence>
<dbReference type="STRING" id="384616.Pisl_1597"/>
<dbReference type="PROSITE" id="PS51371">
    <property type="entry name" value="CBS"/>
    <property type="match status" value="2"/>
</dbReference>
<dbReference type="InterPro" id="IPR000644">
    <property type="entry name" value="CBS_dom"/>
</dbReference>
<dbReference type="SMART" id="SM00116">
    <property type="entry name" value="CBS"/>
    <property type="match status" value="2"/>
</dbReference>
<protein>
    <submittedName>
        <fullName evidence="4">Signal-transduction protein with CBS domains</fullName>
    </submittedName>
</protein>
<dbReference type="KEGG" id="pis:Pisl_1597"/>
<dbReference type="PANTHER" id="PTHR43080:SF2">
    <property type="entry name" value="CBS DOMAIN-CONTAINING PROTEIN"/>
    <property type="match status" value="1"/>
</dbReference>
<proteinExistence type="predicted"/>
<evidence type="ECO:0000259" key="3">
    <source>
        <dbReference type="PROSITE" id="PS51371"/>
    </source>
</evidence>
<organism evidence="4 5">
    <name type="scientific">Pyrobaculum islandicum (strain DSM 4184 / JCM 9189 / GEO3)</name>
    <dbReference type="NCBI Taxonomy" id="384616"/>
    <lineage>
        <taxon>Archaea</taxon>
        <taxon>Thermoproteota</taxon>
        <taxon>Thermoprotei</taxon>
        <taxon>Thermoproteales</taxon>
        <taxon>Thermoproteaceae</taxon>
        <taxon>Pyrobaculum</taxon>
    </lineage>
</organism>
<feature type="domain" description="CBS" evidence="3">
    <location>
        <begin position="72"/>
        <end position="129"/>
    </location>
</feature>
<keyword evidence="1 2" id="KW-0129">CBS domain</keyword>
<dbReference type="OrthoDB" id="43333at2157"/>
<dbReference type="AlphaFoldDB" id="A1RUW9"/>
<dbReference type="EMBL" id="CP000504">
    <property type="protein sequence ID" value="ABL88751.1"/>
    <property type="molecule type" value="Genomic_DNA"/>
</dbReference>
<keyword evidence="5" id="KW-1185">Reference proteome</keyword>